<protein>
    <recommendedName>
        <fullName evidence="3">Kynurenine formamidase</fullName>
        <shortName evidence="3">KFA</shortName>
        <shortName evidence="3">KFase</shortName>
        <ecNumber evidence="3">3.5.1.9</ecNumber>
    </recommendedName>
    <alternativeName>
        <fullName evidence="3">Arylformamidase</fullName>
    </alternativeName>
    <alternativeName>
        <fullName evidence="3">N-formylkynurenine formamidase</fullName>
        <shortName evidence="3">FKF</shortName>
    </alternativeName>
</protein>
<feature type="short sequence motif" description="HGGXW" evidence="3">
    <location>
        <begin position="35"/>
        <end position="39"/>
    </location>
</feature>
<comment type="catalytic activity">
    <reaction evidence="3">
        <text>N-formyl-L-kynurenine + H2O = L-kynurenine + formate + H(+)</text>
        <dbReference type="Rhea" id="RHEA:13009"/>
        <dbReference type="ChEBI" id="CHEBI:15377"/>
        <dbReference type="ChEBI" id="CHEBI:15378"/>
        <dbReference type="ChEBI" id="CHEBI:15740"/>
        <dbReference type="ChEBI" id="CHEBI:57959"/>
        <dbReference type="ChEBI" id="CHEBI:58629"/>
        <dbReference type="EC" id="3.5.1.9"/>
    </reaction>
</comment>
<dbReference type="AlphaFoldDB" id="A0A2I1DC97"/>
<name>A0A2I1DC97_ASPC2</name>
<comment type="subunit">
    <text evidence="3">Homodimer.</text>
</comment>
<dbReference type="EC" id="3.5.1.9" evidence="3"/>
<organism evidence="5 6">
    <name type="scientific">Aspergillus campestris (strain IBT 28561)</name>
    <dbReference type="NCBI Taxonomy" id="1392248"/>
    <lineage>
        <taxon>Eukaryota</taxon>
        <taxon>Fungi</taxon>
        <taxon>Dikarya</taxon>
        <taxon>Ascomycota</taxon>
        <taxon>Pezizomycotina</taxon>
        <taxon>Eurotiomycetes</taxon>
        <taxon>Eurotiomycetidae</taxon>
        <taxon>Eurotiales</taxon>
        <taxon>Aspergillaceae</taxon>
        <taxon>Aspergillus</taxon>
        <taxon>Aspergillus subgen. Circumdati</taxon>
    </lineage>
</organism>
<comment type="function">
    <text evidence="3">Catalyzes the hydrolysis of N-formyl-L-kynurenine to L-kynurenine, the second step in the kynurenine pathway of tryptophan degradation. Kynurenine may be further oxidized to nicotinic acid, NAD(H) and NADP(H). Required for elimination of toxic metabolites.</text>
</comment>
<dbReference type="RefSeq" id="XP_024696100.1">
    <property type="nucleotide sequence ID" value="XM_024840918.1"/>
</dbReference>
<dbReference type="SUPFAM" id="SSF53474">
    <property type="entry name" value="alpha/beta-Hydrolases"/>
    <property type="match status" value="1"/>
</dbReference>
<dbReference type="PANTHER" id="PTHR48081">
    <property type="entry name" value="AB HYDROLASE SUPERFAMILY PROTEIN C4A8.06C"/>
    <property type="match status" value="1"/>
</dbReference>
<keyword evidence="1 3" id="KW-0378">Hydrolase</keyword>
<dbReference type="Proteomes" id="UP000234254">
    <property type="component" value="Unassembled WGS sequence"/>
</dbReference>
<reference evidence="5" key="1">
    <citation type="submission" date="2016-12" db="EMBL/GenBank/DDBJ databases">
        <title>The genomes of Aspergillus section Nigri reveals drivers in fungal speciation.</title>
        <authorList>
            <consortium name="DOE Joint Genome Institute"/>
            <person name="Vesth T.C."/>
            <person name="Nybo J."/>
            <person name="Theobald S."/>
            <person name="Brandl J."/>
            <person name="Frisvad J.C."/>
            <person name="Nielsen K.F."/>
            <person name="Lyhne E.K."/>
            <person name="Kogle M.E."/>
            <person name="Kuo A."/>
            <person name="Riley R."/>
            <person name="Clum A."/>
            <person name="Nolan M."/>
            <person name="Lipzen A."/>
            <person name="Salamov A."/>
            <person name="Henrissat B."/>
            <person name="Wiebenga A."/>
            <person name="De vries R.P."/>
            <person name="Grigoriev I.V."/>
            <person name="Mortensen U.H."/>
            <person name="Andersen M.R."/>
            <person name="Baker S.E."/>
        </authorList>
    </citation>
    <scope>NUCLEOTIDE SEQUENCE</scope>
    <source>
        <strain evidence="5">IBT 28561</strain>
    </source>
</reference>
<dbReference type="InterPro" id="IPR050300">
    <property type="entry name" value="GDXG_lipolytic_enzyme"/>
</dbReference>
<comment type="caution">
    <text evidence="5">The sequence shown here is derived from an EMBL/GenBank/DDBJ whole genome shotgun (WGS) entry which is preliminary data.</text>
</comment>
<evidence type="ECO:0000313" key="5">
    <source>
        <dbReference type="EMBL" id="PKY07506.1"/>
    </source>
</evidence>
<dbReference type="GeneID" id="36548442"/>
<evidence type="ECO:0000256" key="1">
    <source>
        <dbReference type="ARBA" id="ARBA00022801"/>
    </source>
</evidence>
<dbReference type="OrthoDB" id="420264at2759"/>
<feature type="active site" evidence="3">
    <location>
        <position position="231"/>
    </location>
</feature>
<accession>A0A2I1DC97</accession>
<proteinExistence type="inferred from homology"/>
<dbReference type="GO" id="GO:0004061">
    <property type="term" value="F:arylformamidase activity"/>
    <property type="evidence" value="ECO:0007669"/>
    <property type="project" value="UniProtKB-UniRule"/>
</dbReference>
<keyword evidence="2 3" id="KW-0823">Tryptophan catabolism</keyword>
<dbReference type="InterPro" id="IPR027519">
    <property type="entry name" value="KFase_ver/fungi-typ"/>
</dbReference>
<dbReference type="GO" id="GO:0034354">
    <property type="term" value="P:'de novo' NAD+ biosynthetic process from L-tryptophan"/>
    <property type="evidence" value="ECO:0007669"/>
    <property type="project" value="UniProtKB-UniRule"/>
</dbReference>
<comment type="similarity">
    <text evidence="3">Belongs to the kynurenine formamidase family.</text>
</comment>
<dbReference type="PANTHER" id="PTHR48081:SF33">
    <property type="entry name" value="KYNURENINE FORMAMIDASE"/>
    <property type="match status" value="1"/>
</dbReference>
<comment type="domain">
    <text evidence="3">The main chain amide nitrogen atoms of the second glycine and its adjacent residue in the HGGXW motif define the oxyanion hole, and stabilize the oxyanion that forms during the nucleophilic attack by the catalytic serine during substrate cleavage.</text>
</comment>
<dbReference type="Gene3D" id="3.40.50.1820">
    <property type="entry name" value="alpha/beta hydrolase"/>
    <property type="match status" value="1"/>
</dbReference>
<evidence type="ECO:0000313" key="6">
    <source>
        <dbReference type="Proteomes" id="UP000234254"/>
    </source>
</evidence>
<evidence type="ECO:0000256" key="2">
    <source>
        <dbReference type="ARBA" id="ARBA00023079"/>
    </source>
</evidence>
<gene>
    <name evidence="5" type="ORF">P168DRAFT_324911</name>
</gene>
<dbReference type="VEuPathDB" id="FungiDB:P168DRAFT_324911"/>
<feature type="active site" evidence="3">
    <location>
        <position position="268"/>
    </location>
</feature>
<comment type="pathway">
    <text evidence="3">Amino-acid degradation; L-tryptophan degradation via kynurenine pathway; L-kynurenine from L-tryptophan: step 2/2.</text>
</comment>
<sequence>MVTETLSYGDHILQTITVHQRPQAHKDAHWVVLIHGGAWRDPTQSATSYLAPALGALTASSSYTSETLPYIAGLASIEYRLSPHPSHPQDPSTIPSREYRSAKHPDPVRDVQTALALLQRKYGFGGRYILAGHSCGATLAFQVVMGSFRNDAEVEYVCPEAILGMAGIYNLRLLRDTHVDVTAYQKFIEGAFGSDEAVWDAASPVVVEGAEGVRGGWRSGRLAVLAHSEGDSLVDVAQRDAMSESLASWADDGGRTRWVHRLPINGEHDEAWEKGDELASSIAFTVAKLHTVDS</sequence>
<dbReference type="InterPro" id="IPR029058">
    <property type="entry name" value="AB_hydrolase_fold"/>
</dbReference>
<evidence type="ECO:0000256" key="3">
    <source>
        <dbReference type="HAMAP-Rule" id="MF_03014"/>
    </source>
</evidence>
<dbReference type="HAMAP" id="MF_03014">
    <property type="entry name" value="KFase"/>
    <property type="match status" value="1"/>
</dbReference>
<dbReference type="EMBL" id="MSFM01000002">
    <property type="protein sequence ID" value="PKY07506.1"/>
    <property type="molecule type" value="Genomic_DNA"/>
</dbReference>
<feature type="region of interest" description="Disordered" evidence="4">
    <location>
        <begin position="82"/>
        <end position="105"/>
    </location>
</feature>
<dbReference type="GO" id="GO:0019441">
    <property type="term" value="P:L-tryptophan catabolic process to kynurenine"/>
    <property type="evidence" value="ECO:0007669"/>
    <property type="project" value="UniProtKB-UniRule"/>
</dbReference>
<dbReference type="UniPathway" id="UPA00333">
    <property type="reaction ID" value="UER00454"/>
</dbReference>
<feature type="active site" description="Nucleophile" evidence="3">
    <location>
        <position position="134"/>
    </location>
</feature>
<evidence type="ECO:0000256" key="4">
    <source>
        <dbReference type="SAM" id="MobiDB-lite"/>
    </source>
</evidence>
<keyword evidence="6" id="KW-1185">Reference proteome</keyword>